<evidence type="ECO:0000256" key="1">
    <source>
        <dbReference type="ARBA" id="ARBA00000677"/>
    </source>
</evidence>
<feature type="transmembrane region" description="Helical" evidence="7">
    <location>
        <begin position="36"/>
        <end position="54"/>
    </location>
</feature>
<dbReference type="Proteomes" id="UP000199545">
    <property type="component" value="Unassembled WGS sequence"/>
</dbReference>
<dbReference type="PRINTS" id="PR00727">
    <property type="entry name" value="LEADERPTASE"/>
</dbReference>
<dbReference type="InterPro" id="IPR019758">
    <property type="entry name" value="Pept_S26A_signal_pept_1_CS"/>
</dbReference>
<dbReference type="GO" id="GO:0005886">
    <property type="term" value="C:plasma membrane"/>
    <property type="evidence" value="ECO:0007669"/>
    <property type="project" value="UniProtKB-SubCell"/>
</dbReference>
<sequence>MDQKTPTDQIFPSRSERLRRNRRPKTKRNHFKHKEWVISIVIAVLLAMIVRLFVVEPSMVTGPSMEPTMQTGDLVLVNKIIYKFRNPKRGEIIVFPTPSQKDYIKRIIALPGETVEARNHRILINGKELNEPYLSNNIRTDDFPATKVPPEHVFVLGDNRINSIDSRSSEIGTIPFDKIRGRADWIYWPFSHMKWIW</sequence>
<name>A0A1I3U9W1_9BACL</name>
<evidence type="ECO:0000256" key="3">
    <source>
        <dbReference type="ARBA" id="ARBA00009370"/>
    </source>
</evidence>
<dbReference type="GO" id="GO:0009003">
    <property type="term" value="F:signal peptidase activity"/>
    <property type="evidence" value="ECO:0007669"/>
    <property type="project" value="UniProtKB-EC"/>
</dbReference>
<comment type="catalytic activity">
    <reaction evidence="1 7">
        <text>Cleavage of hydrophobic, N-terminal signal or leader sequences from secreted and periplasmic proteins.</text>
        <dbReference type="EC" id="3.4.21.89"/>
    </reaction>
</comment>
<feature type="region of interest" description="Disordered" evidence="8">
    <location>
        <begin position="1"/>
        <end position="27"/>
    </location>
</feature>
<dbReference type="InterPro" id="IPR019533">
    <property type="entry name" value="Peptidase_S26"/>
</dbReference>
<keyword evidence="7" id="KW-0645">Protease</keyword>
<accession>A0A1I3U9W1</accession>
<dbReference type="GO" id="GO:0004252">
    <property type="term" value="F:serine-type endopeptidase activity"/>
    <property type="evidence" value="ECO:0007669"/>
    <property type="project" value="InterPro"/>
</dbReference>
<evidence type="ECO:0000256" key="8">
    <source>
        <dbReference type="SAM" id="MobiDB-lite"/>
    </source>
</evidence>
<dbReference type="NCBIfam" id="TIGR02227">
    <property type="entry name" value="sigpep_I_bact"/>
    <property type="match status" value="1"/>
</dbReference>
<evidence type="ECO:0000256" key="7">
    <source>
        <dbReference type="RuleBase" id="RU362042"/>
    </source>
</evidence>
<evidence type="ECO:0000259" key="9">
    <source>
        <dbReference type="Pfam" id="PF10502"/>
    </source>
</evidence>
<keyword evidence="7" id="KW-0472">Membrane</keyword>
<dbReference type="PROSITE" id="PS00761">
    <property type="entry name" value="SPASE_I_3"/>
    <property type="match status" value="1"/>
</dbReference>
<dbReference type="STRING" id="46223.SAMN05421852_12319"/>
<evidence type="ECO:0000256" key="2">
    <source>
        <dbReference type="ARBA" id="ARBA00004401"/>
    </source>
</evidence>
<dbReference type="PANTHER" id="PTHR43390:SF1">
    <property type="entry name" value="CHLOROPLAST PROCESSING PEPTIDASE"/>
    <property type="match status" value="1"/>
</dbReference>
<evidence type="ECO:0000256" key="6">
    <source>
        <dbReference type="PIRSR" id="PIRSR600223-1"/>
    </source>
</evidence>
<dbReference type="GO" id="GO:0006465">
    <property type="term" value="P:signal peptide processing"/>
    <property type="evidence" value="ECO:0007669"/>
    <property type="project" value="InterPro"/>
</dbReference>
<dbReference type="RefSeq" id="WP_093231448.1">
    <property type="nucleotide sequence ID" value="NZ_FORR01000023.1"/>
</dbReference>
<keyword evidence="11" id="KW-1185">Reference proteome</keyword>
<dbReference type="AlphaFoldDB" id="A0A1I3U9W1"/>
<dbReference type="EC" id="3.4.21.89" evidence="4 7"/>
<evidence type="ECO:0000256" key="5">
    <source>
        <dbReference type="ARBA" id="ARBA00022801"/>
    </source>
</evidence>
<dbReference type="CDD" id="cd06530">
    <property type="entry name" value="S26_SPase_I"/>
    <property type="match status" value="1"/>
</dbReference>
<feature type="compositionally biased region" description="Polar residues" evidence="8">
    <location>
        <begin position="1"/>
        <end position="12"/>
    </location>
</feature>
<reference evidence="10 11" key="1">
    <citation type="submission" date="2016-10" db="EMBL/GenBank/DDBJ databases">
        <authorList>
            <person name="de Groot N.N."/>
        </authorList>
    </citation>
    <scope>NUCLEOTIDE SEQUENCE [LARGE SCALE GENOMIC DNA]</scope>
    <source>
        <strain evidence="10 11">DSM 44778</strain>
    </source>
</reference>
<keyword evidence="5 7" id="KW-0378">Hydrolase</keyword>
<feature type="domain" description="Peptidase S26" evidence="9">
    <location>
        <begin position="34"/>
        <end position="188"/>
    </location>
</feature>
<gene>
    <name evidence="10" type="ORF">SAMN05421852_12319</name>
</gene>
<dbReference type="PANTHER" id="PTHR43390">
    <property type="entry name" value="SIGNAL PEPTIDASE I"/>
    <property type="match status" value="1"/>
</dbReference>
<dbReference type="OrthoDB" id="9802919at2"/>
<keyword evidence="7" id="KW-1133">Transmembrane helix</keyword>
<feature type="active site" evidence="6">
    <location>
        <position position="64"/>
    </location>
</feature>
<keyword evidence="7" id="KW-0812">Transmembrane</keyword>
<evidence type="ECO:0000313" key="11">
    <source>
        <dbReference type="Proteomes" id="UP000199545"/>
    </source>
</evidence>
<feature type="compositionally biased region" description="Basic residues" evidence="8">
    <location>
        <begin position="17"/>
        <end position="27"/>
    </location>
</feature>
<dbReference type="SUPFAM" id="SSF51306">
    <property type="entry name" value="LexA/Signal peptidase"/>
    <property type="match status" value="1"/>
</dbReference>
<proteinExistence type="inferred from homology"/>
<dbReference type="InterPro" id="IPR000223">
    <property type="entry name" value="Pept_S26A_signal_pept_1"/>
</dbReference>
<dbReference type="Pfam" id="PF10502">
    <property type="entry name" value="Peptidase_S26"/>
    <property type="match status" value="1"/>
</dbReference>
<dbReference type="EMBL" id="FORR01000023">
    <property type="protein sequence ID" value="SFJ80294.1"/>
    <property type="molecule type" value="Genomic_DNA"/>
</dbReference>
<comment type="similarity">
    <text evidence="3 7">Belongs to the peptidase S26 family.</text>
</comment>
<feature type="active site" evidence="6">
    <location>
        <position position="105"/>
    </location>
</feature>
<organism evidence="10 11">
    <name type="scientific">Thermoflavimicrobium dichotomicum</name>
    <dbReference type="NCBI Taxonomy" id="46223"/>
    <lineage>
        <taxon>Bacteria</taxon>
        <taxon>Bacillati</taxon>
        <taxon>Bacillota</taxon>
        <taxon>Bacilli</taxon>
        <taxon>Bacillales</taxon>
        <taxon>Thermoactinomycetaceae</taxon>
        <taxon>Thermoflavimicrobium</taxon>
    </lineage>
</organism>
<dbReference type="Gene3D" id="2.10.109.10">
    <property type="entry name" value="Umud Fragment, subunit A"/>
    <property type="match status" value="1"/>
</dbReference>
<protein>
    <recommendedName>
        <fullName evidence="4 7">Signal peptidase I</fullName>
        <ecNumber evidence="4 7">3.4.21.89</ecNumber>
    </recommendedName>
</protein>
<evidence type="ECO:0000313" key="10">
    <source>
        <dbReference type="EMBL" id="SFJ80294.1"/>
    </source>
</evidence>
<evidence type="ECO:0000256" key="4">
    <source>
        <dbReference type="ARBA" id="ARBA00013208"/>
    </source>
</evidence>
<comment type="subcellular location">
    <subcellularLocation>
        <location evidence="2">Cell membrane</location>
        <topology evidence="2">Single-pass type II membrane protein</topology>
    </subcellularLocation>
    <subcellularLocation>
        <location evidence="7">Membrane</location>
        <topology evidence="7">Single-pass type II membrane protein</topology>
    </subcellularLocation>
</comment>
<dbReference type="InterPro" id="IPR036286">
    <property type="entry name" value="LexA/Signal_pep-like_sf"/>
</dbReference>